<gene>
    <name evidence="1" type="ORF">KUCAC02_018226</name>
</gene>
<accession>A0ACB9W8J8</accession>
<protein>
    <submittedName>
        <fullName evidence="1">Uncharacterized protein</fullName>
    </submittedName>
</protein>
<proteinExistence type="predicted"/>
<keyword evidence="2" id="KW-1185">Reference proteome</keyword>
<organism evidence="1 2">
    <name type="scientific">Chaenocephalus aceratus</name>
    <name type="common">Blackfin icefish</name>
    <name type="synonym">Chaenichthys aceratus</name>
    <dbReference type="NCBI Taxonomy" id="36190"/>
    <lineage>
        <taxon>Eukaryota</taxon>
        <taxon>Metazoa</taxon>
        <taxon>Chordata</taxon>
        <taxon>Craniata</taxon>
        <taxon>Vertebrata</taxon>
        <taxon>Euteleostomi</taxon>
        <taxon>Actinopterygii</taxon>
        <taxon>Neopterygii</taxon>
        <taxon>Teleostei</taxon>
        <taxon>Neoteleostei</taxon>
        <taxon>Acanthomorphata</taxon>
        <taxon>Eupercaria</taxon>
        <taxon>Perciformes</taxon>
        <taxon>Notothenioidei</taxon>
        <taxon>Channichthyidae</taxon>
        <taxon>Chaenocephalus</taxon>
    </lineage>
</organism>
<dbReference type="EMBL" id="CM043801">
    <property type="protein sequence ID" value="KAI4809334.1"/>
    <property type="molecule type" value="Genomic_DNA"/>
</dbReference>
<name>A0ACB9W8J8_CHAAC</name>
<reference evidence="1" key="1">
    <citation type="submission" date="2022-05" db="EMBL/GenBank/DDBJ databases">
        <title>Chromosome-level genome of Chaenocephalus aceratus.</title>
        <authorList>
            <person name="Park H."/>
        </authorList>
    </citation>
    <scope>NUCLEOTIDE SEQUENCE</scope>
    <source>
        <strain evidence="1">KU_202001</strain>
    </source>
</reference>
<sequence length="139" mass="16152">MFARESSDAKTWYEARDFCMALGGDLLSIHSSEELKPIQTRRESGRAWIGLSAPDPTTGYVWSDGSPLHFQHWEDGEPNNRNNVESCTEILLTHWHSVWKWNDVHCESYRNWLCQIRAGYFGKLNLKRPNIPPVLCLEF</sequence>
<evidence type="ECO:0000313" key="1">
    <source>
        <dbReference type="EMBL" id="KAI4809334.1"/>
    </source>
</evidence>
<dbReference type="Proteomes" id="UP001057452">
    <property type="component" value="Chromosome 17"/>
</dbReference>
<comment type="caution">
    <text evidence="1">The sequence shown here is derived from an EMBL/GenBank/DDBJ whole genome shotgun (WGS) entry which is preliminary data.</text>
</comment>
<evidence type="ECO:0000313" key="2">
    <source>
        <dbReference type="Proteomes" id="UP001057452"/>
    </source>
</evidence>